<feature type="transmembrane region" description="Helical" evidence="1">
    <location>
        <begin position="20"/>
        <end position="40"/>
    </location>
</feature>
<feature type="transmembrane region" description="Helical" evidence="1">
    <location>
        <begin position="113"/>
        <end position="136"/>
    </location>
</feature>
<evidence type="ECO:0000313" key="3">
    <source>
        <dbReference type="Proteomes" id="UP000616114"/>
    </source>
</evidence>
<dbReference type="Proteomes" id="UP000616114">
    <property type="component" value="Unassembled WGS sequence"/>
</dbReference>
<dbReference type="AlphaFoldDB" id="A0A8J2TX50"/>
<gene>
    <name evidence="2" type="ORF">GCM10011333_11280</name>
</gene>
<dbReference type="EMBL" id="BMFY01000004">
    <property type="protein sequence ID" value="GGA10304.1"/>
    <property type="molecule type" value="Genomic_DNA"/>
</dbReference>
<accession>A0A8J2TX50</accession>
<sequence length="139" mass="14196">MMIPAAAGPPASRGAARDRVTLLGGVFLMAPTAADVFAIFSPLEWVIAGTLPVVLLVAVLARALVLAGTVLLLVRRGPGAPGPVLKAAVVTGALAHLVFTILVTQSANPIGEVLLMMTTAAYLFILGLVVLLRGLLPAR</sequence>
<keyword evidence="3" id="KW-1185">Reference proteome</keyword>
<keyword evidence="1" id="KW-0472">Membrane</keyword>
<feature type="transmembrane region" description="Helical" evidence="1">
    <location>
        <begin position="46"/>
        <end position="73"/>
    </location>
</feature>
<reference evidence="2" key="2">
    <citation type="submission" date="2020-09" db="EMBL/GenBank/DDBJ databases">
        <authorList>
            <person name="Sun Q."/>
            <person name="Zhou Y."/>
        </authorList>
    </citation>
    <scope>NUCLEOTIDE SEQUENCE</scope>
    <source>
        <strain evidence="2">CGMCC 1.12785</strain>
    </source>
</reference>
<organism evidence="2 3">
    <name type="scientific">Sediminivirga luteola</name>
    <dbReference type="NCBI Taxonomy" id="1774748"/>
    <lineage>
        <taxon>Bacteria</taxon>
        <taxon>Bacillati</taxon>
        <taxon>Actinomycetota</taxon>
        <taxon>Actinomycetes</taxon>
        <taxon>Micrococcales</taxon>
        <taxon>Brevibacteriaceae</taxon>
        <taxon>Sediminivirga</taxon>
    </lineage>
</organism>
<evidence type="ECO:0000256" key="1">
    <source>
        <dbReference type="SAM" id="Phobius"/>
    </source>
</evidence>
<keyword evidence="1" id="KW-0812">Transmembrane</keyword>
<comment type="caution">
    <text evidence="2">The sequence shown here is derived from an EMBL/GenBank/DDBJ whole genome shotgun (WGS) entry which is preliminary data.</text>
</comment>
<feature type="transmembrane region" description="Helical" evidence="1">
    <location>
        <begin position="85"/>
        <end position="107"/>
    </location>
</feature>
<name>A0A8J2TX50_9MICO</name>
<proteinExistence type="predicted"/>
<reference evidence="2" key="1">
    <citation type="journal article" date="2014" name="Int. J. Syst. Evol. Microbiol.">
        <title>Complete genome sequence of Corynebacterium casei LMG S-19264T (=DSM 44701T), isolated from a smear-ripened cheese.</title>
        <authorList>
            <consortium name="US DOE Joint Genome Institute (JGI-PGF)"/>
            <person name="Walter F."/>
            <person name="Albersmeier A."/>
            <person name="Kalinowski J."/>
            <person name="Ruckert C."/>
        </authorList>
    </citation>
    <scope>NUCLEOTIDE SEQUENCE</scope>
    <source>
        <strain evidence="2">CGMCC 1.12785</strain>
    </source>
</reference>
<evidence type="ECO:0000313" key="2">
    <source>
        <dbReference type="EMBL" id="GGA10304.1"/>
    </source>
</evidence>
<keyword evidence="1" id="KW-1133">Transmembrane helix</keyword>
<dbReference type="RefSeq" id="WP_188549959.1">
    <property type="nucleotide sequence ID" value="NZ_BMFY01000004.1"/>
</dbReference>
<protein>
    <submittedName>
        <fullName evidence="2">Uncharacterized protein</fullName>
    </submittedName>
</protein>